<gene>
    <name evidence="1" type="ORF">W911_06075</name>
</gene>
<dbReference type="STRING" id="1029756.W911_06075"/>
<protein>
    <submittedName>
        <fullName evidence="1">Uncharacterized protein</fullName>
    </submittedName>
</protein>
<accession>V5SHP5</accession>
<keyword evidence="2" id="KW-1185">Reference proteome</keyword>
<dbReference type="EMBL" id="CP006912">
    <property type="protein sequence ID" value="AHB50022.1"/>
    <property type="molecule type" value="Genomic_DNA"/>
</dbReference>
<proteinExistence type="predicted"/>
<organism evidence="1 2">
    <name type="scientific">Hyphomicrobium nitrativorans NL23</name>
    <dbReference type="NCBI Taxonomy" id="1029756"/>
    <lineage>
        <taxon>Bacteria</taxon>
        <taxon>Pseudomonadati</taxon>
        <taxon>Pseudomonadota</taxon>
        <taxon>Alphaproteobacteria</taxon>
        <taxon>Hyphomicrobiales</taxon>
        <taxon>Hyphomicrobiaceae</taxon>
        <taxon>Hyphomicrobium</taxon>
    </lineage>
</organism>
<dbReference type="HOGENOM" id="CLU_2538015_0_0_5"/>
<dbReference type="AlphaFoldDB" id="V5SHP5"/>
<evidence type="ECO:0000313" key="1">
    <source>
        <dbReference type="EMBL" id="AHB50022.1"/>
    </source>
</evidence>
<dbReference type="KEGG" id="hni:W911_06075"/>
<reference evidence="1 2" key="1">
    <citation type="journal article" date="2014" name="Genome Announc.">
        <title>Complete Genome Sequence of Hyphomicrobium nitrativorans Strain NL23, a Denitrifying Bacterium Isolated from Biofilm of a Methanol-Fed Denitrification System Treating Seawater at the Montreal Biodome.</title>
        <authorList>
            <person name="Martineau C."/>
            <person name="Villeneuve C."/>
            <person name="Mauffrey F."/>
            <person name="Villemur R."/>
        </authorList>
    </citation>
    <scope>NUCLEOTIDE SEQUENCE [LARGE SCALE GENOMIC DNA]</scope>
    <source>
        <strain evidence="1">NL23</strain>
    </source>
</reference>
<sequence>MQQHWRILMHQNRPRISEQGWPHRSRIRKIPTQHPIRRANGVAADMRARLELLDRRAFGIAVQDAQELVFREFGSDHIAIAGR</sequence>
<dbReference type="Proteomes" id="UP000018542">
    <property type="component" value="Chromosome"/>
</dbReference>
<evidence type="ECO:0000313" key="2">
    <source>
        <dbReference type="Proteomes" id="UP000018542"/>
    </source>
</evidence>
<name>V5SHP5_9HYPH</name>